<keyword evidence="6 10" id="KW-0472">Membrane</keyword>
<keyword evidence="7 8" id="KW-0407">Ion channel</keyword>
<feature type="region of interest" description="Disordered" evidence="9">
    <location>
        <begin position="714"/>
        <end position="740"/>
    </location>
</feature>
<evidence type="ECO:0000256" key="4">
    <source>
        <dbReference type="ARBA" id="ARBA00022989"/>
    </source>
</evidence>
<comment type="subcellular location">
    <subcellularLocation>
        <location evidence="1">Membrane</location>
        <topology evidence="1">Multi-pass membrane protein</topology>
    </subcellularLocation>
</comment>
<keyword evidence="4 10" id="KW-1133">Transmembrane helix</keyword>
<gene>
    <name evidence="12" type="ORF">BT63DRAFT_433464</name>
</gene>
<evidence type="ECO:0000256" key="1">
    <source>
        <dbReference type="ARBA" id="ARBA00004141"/>
    </source>
</evidence>
<evidence type="ECO:0000313" key="12">
    <source>
        <dbReference type="EMBL" id="KAF2667385.1"/>
    </source>
</evidence>
<dbReference type="Proteomes" id="UP000799302">
    <property type="component" value="Unassembled WGS sequence"/>
</dbReference>
<feature type="domain" description="Potassium channel" evidence="11">
    <location>
        <begin position="417"/>
        <end position="491"/>
    </location>
</feature>
<evidence type="ECO:0000256" key="3">
    <source>
        <dbReference type="ARBA" id="ARBA00022692"/>
    </source>
</evidence>
<name>A0A6A6U534_9PEZI</name>
<evidence type="ECO:0000256" key="9">
    <source>
        <dbReference type="SAM" id="MobiDB-lite"/>
    </source>
</evidence>
<feature type="transmembrane region" description="Helical" evidence="10">
    <location>
        <begin position="405"/>
        <end position="427"/>
    </location>
</feature>
<feature type="transmembrane region" description="Helical" evidence="10">
    <location>
        <begin position="433"/>
        <end position="455"/>
    </location>
</feature>
<dbReference type="Gene3D" id="1.10.287.70">
    <property type="match status" value="2"/>
</dbReference>
<feature type="domain" description="Potassium channel" evidence="11">
    <location>
        <begin position="184"/>
        <end position="254"/>
    </location>
</feature>
<dbReference type="EMBL" id="MU004237">
    <property type="protein sequence ID" value="KAF2667385.1"/>
    <property type="molecule type" value="Genomic_DNA"/>
</dbReference>
<dbReference type="OrthoDB" id="297496at2759"/>
<feature type="transmembrane region" description="Helical" evidence="10">
    <location>
        <begin position="231"/>
        <end position="251"/>
    </location>
</feature>
<accession>A0A6A6U534</accession>
<evidence type="ECO:0000256" key="8">
    <source>
        <dbReference type="RuleBase" id="RU003857"/>
    </source>
</evidence>
<evidence type="ECO:0000256" key="2">
    <source>
        <dbReference type="ARBA" id="ARBA00022448"/>
    </source>
</evidence>
<sequence>MRGLHDDDPVDWWFASTGIPLLAATFGPLANVASIAALVTSWRQLVGEDGAQIGGQHVDDPRWCYAVNLVSLVLGFVGNLFLLLNFTHRVRYIISLPISIILWFTATGLLIGDLAAMHIYYRPNFPTEIFSGGYWYGVAAAALYLVLCAGLLGNFVGYIRGHYPQHFELTESQETLIVQTMLYFIWLAGGAGVYSKLEGWAYTDALYWTAVTVLTVGYGDLFPTSTTGRVLMVPFSFIGILILGLVISSIFKNVREMGEKNVIRQHYERVRQKTVGRTVTSSFELERRQIEDELAHSRAQAKAASRSSGRSPATLAHSRQSQDFLLHRKNTLENLSRTNSGAPSVAGSLNSQSRPASLKSRSDSFSRQVTRNTTRKQRIVLLREEKERFEAMRRIQSQSEKWKKWWRLAITFTVFGTFWCVGAVVFWCVEANTAGAMTYGESVYFSWVTLITIGYGDFSPKSVAGRCFFFIWVQFAVPAISILAQSMSSTVVDTFSQISTTFTFALVAHNNTWRNLIDNNQWLFHHFPRWLSSKLSDLAARNEDDETPSSEKSKEANSSTDAETPQDRLASGDSVVDFAKLAEQHDDDIQGKVPDASTLARQLALAIRRAARDMAMETPREYEYEEWVEFTRLIRFSAIGGPAEALREEEGEGLVEWDWLAENSPMMAEGSEAEFVLERLCESLVRYLRRNPPKTEFVERVKEQGEQALRLATSTWREDEDGNQDDIAVPASPRSRRGSFVAKILDRSGTGDLHPVEEEEH</sequence>
<feature type="compositionally biased region" description="Low complexity" evidence="9">
    <location>
        <begin position="297"/>
        <end position="313"/>
    </location>
</feature>
<dbReference type="InterPro" id="IPR013099">
    <property type="entry name" value="K_chnl_dom"/>
</dbReference>
<dbReference type="Pfam" id="PF07885">
    <property type="entry name" value="Ion_trans_2"/>
    <property type="match status" value="2"/>
</dbReference>
<reference evidence="12" key="1">
    <citation type="journal article" date="2020" name="Stud. Mycol.">
        <title>101 Dothideomycetes genomes: a test case for predicting lifestyles and emergence of pathogens.</title>
        <authorList>
            <person name="Haridas S."/>
            <person name="Albert R."/>
            <person name="Binder M."/>
            <person name="Bloem J."/>
            <person name="Labutti K."/>
            <person name="Salamov A."/>
            <person name="Andreopoulos B."/>
            <person name="Baker S."/>
            <person name="Barry K."/>
            <person name="Bills G."/>
            <person name="Bluhm B."/>
            <person name="Cannon C."/>
            <person name="Castanera R."/>
            <person name="Culley D."/>
            <person name="Daum C."/>
            <person name="Ezra D."/>
            <person name="Gonzalez J."/>
            <person name="Henrissat B."/>
            <person name="Kuo A."/>
            <person name="Liang C."/>
            <person name="Lipzen A."/>
            <person name="Lutzoni F."/>
            <person name="Magnuson J."/>
            <person name="Mondo S."/>
            <person name="Nolan M."/>
            <person name="Ohm R."/>
            <person name="Pangilinan J."/>
            <person name="Park H.-J."/>
            <person name="Ramirez L."/>
            <person name="Alfaro M."/>
            <person name="Sun H."/>
            <person name="Tritt A."/>
            <person name="Yoshinaga Y."/>
            <person name="Zwiers L.-H."/>
            <person name="Turgeon B."/>
            <person name="Goodwin S."/>
            <person name="Spatafora J."/>
            <person name="Crous P."/>
            <person name="Grigoriev I."/>
        </authorList>
    </citation>
    <scope>NUCLEOTIDE SEQUENCE</scope>
    <source>
        <strain evidence="12">CBS 115976</strain>
    </source>
</reference>
<keyword evidence="3 8" id="KW-0812">Transmembrane</keyword>
<evidence type="ECO:0000313" key="13">
    <source>
        <dbReference type="Proteomes" id="UP000799302"/>
    </source>
</evidence>
<dbReference type="SUPFAM" id="SSF81324">
    <property type="entry name" value="Voltage-gated potassium channels"/>
    <property type="match status" value="2"/>
</dbReference>
<keyword evidence="2 8" id="KW-0813">Transport</keyword>
<dbReference type="AlphaFoldDB" id="A0A6A6U534"/>
<feature type="transmembrane region" description="Helical" evidence="10">
    <location>
        <begin position="63"/>
        <end position="86"/>
    </location>
</feature>
<feature type="region of interest" description="Disordered" evidence="9">
    <location>
        <begin position="541"/>
        <end position="569"/>
    </location>
</feature>
<feature type="transmembrane region" description="Helical" evidence="10">
    <location>
        <begin position="12"/>
        <end position="42"/>
    </location>
</feature>
<feature type="transmembrane region" description="Helical" evidence="10">
    <location>
        <begin position="92"/>
        <end position="121"/>
    </location>
</feature>
<feature type="transmembrane region" description="Helical" evidence="10">
    <location>
        <begin position="133"/>
        <end position="156"/>
    </location>
</feature>
<feature type="transmembrane region" description="Helical" evidence="10">
    <location>
        <begin position="467"/>
        <end position="487"/>
    </location>
</feature>
<proteinExistence type="inferred from homology"/>
<dbReference type="PRINTS" id="PR01333">
    <property type="entry name" value="2POREKCHANEL"/>
</dbReference>
<evidence type="ECO:0000259" key="11">
    <source>
        <dbReference type="Pfam" id="PF07885"/>
    </source>
</evidence>
<protein>
    <submittedName>
        <fullName evidence="12">Voltage-gated potassium channel</fullName>
    </submittedName>
</protein>
<feature type="compositionally biased region" description="Polar residues" evidence="9">
    <location>
        <begin position="335"/>
        <end position="355"/>
    </location>
</feature>
<comment type="similarity">
    <text evidence="8">Belongs to the two pore domain potassium channel (TC 1.A.1.8) family.</text>
</comment>
<dbReference type="GO" id="GO:0030322">
    <property type="term" value="P:stabilization of membrane potential"/>
    <property type="evidence" value="ECO:0007669"/>
    <property type="project" value="TreeGrafter"/>
</dbReference>
<dbReference type="GO" id="GO:0015271">
    <property type="term" value="F:outward rectifier potassium channel activity"/>
    <property type="evidence" value="ECO:0007669"/>
    <property type="project" value="TreeGrafter"/>
</dbReference>
<dbReference type="PANTHER" id="PTHR11003:SF291">
    <property type="entry name" value="IP11374P"/>
    <property type="match status" value="1"/>
</dbReference>
<evidence type="ECO:0000256" key="10">
    <source>
        <dbReference type="SAM" id="Phobius"/>
    </source>
</evidence>
<organism evidence="12 13">
    <name type="scientific">Microthyrium microscopicum</name>
    <dbReference type="NCBI Taxonomy" id="703497"/>
    <lineage>
        <taxon>Eukaryota</taxon>
        <taxon>Fungi</taxon>
        <taxon>Dikarya</taxon>
        <taxon>Ascomycota</taxon>
        <taxon>Pezizomycotina</taxon>
        <taxon>Dothideomycetes</taxon>
        <taxon>Dothideomycetes incertae sedis</taxon>
        <taxon>Microthyriales</taxon>
        <taxon>Microthyriaceae</taxon>
        <taxon>Microthyrium</taxon>
    </lineage>
</organism>
<dbReference type="GO" id="GO:0022841">
    <property type="term" value="F:potassium ion leak channel activity"/>
    <property type="evidence" value="ECO:0007669"/>
    <property type="project" value="TreeGrafter"/>
</dbReference>
<dbReference type="InterPro" id="IPR003280">
    <property type="entry name" value="2pore_dom_K_chnl"/>
</dbReference>
<evidence type="ECO:0000256" key="5">
    <source>
        <dbReference type="ARBA" id="ARBA00023065"/>
    </source>
</evidence>
<evidence type="ECO:0000256" key="6">
    <source>
        <dbReference type="ARBA" id="ARBA00023136"/>
    </source>
</evidence>
<feature type="region of interest" description="Disordered" evidence="9">
    <location>
        <begin position="296"/>
        <end position="315"/>
    </location>
</feature>
<keyword evidence="13" id="KW-1185">Reference proteome</keyword>
<dbReference type="PANTHER" id="PTHR11003">
    <property type="entry name" value="POTASSIUM CHANNEL, SUBFAMILY K"/>
    <property type="match status" value="1"/>
</dbReference>
<feature type="region of interest" description="Disordered" evidence="9">
    <location>
        <begin position="335"/>
        <end position="371"/>
    </location>
</feature>
<evidence type="ECO:0000256" key="7">
    <source>
        <dbReference type="ARBA" id="ARBA00023303"/>
    </source>
</evidence>
<feature type="transmembrane region" description="Helical" evidence="10">
    <location>
        <begin position="176"/>
        <end position="194"/>
    </location>
</feature>
<dbReference type="GO" id="GO:0005886">
    <property type="term" value="C:plasma membrane"/>
    <property type="evidence" value="ECO:0007669"/>
    <property type="project" value="TreeGrafter"/>
</dbReference>
<keyword evidence="5 8" id="KW-0406">Ion transport</keyword>